<evidence type="ECO:0000313" key="4">
    <source>
        <dbReference type="Proteomes" id="UP000473089"/>
    </source>
</evidence>
<accession>A0A6B4EKR8</accession>
<protein>
    <submittedName>
        <fullName evidence="3">Uncharacterized protein</fullName>
    </submittedName>
</protein>
<evidence type="ECO:0000313" key="3">
    <source>
        <dbReference type="EMBL" id="NFA60836.1"/>
    </source>
</evidence>
<keyword evidence="2" id="KW-0472">Membrane</keyword>
<dbReference type="Proteomes" id="UP000473089">
    <property type="component" value="Unassembled WGS sequence"/>
</dbReference>
<dbReference type="RefSeq" id="WP_012099883.1">
    <property type="nucleotide sequence ID" value="NZ_CP013845.1"/>
</dbReference>
<dbReference type="EMBL" id="SGJP01000020">
    <property type="protein sequence ID" value="NFA60836.1"/>
    <property type="molecule type" value="Genomic_DNA"/>
</dbReference>
<feature type="compositionally biased region" description="Polar residues" evidence="1">
    <location>
        <begin position="48"/>
        <end position="57"/>
    </location>
</feature>
<keyword evidence="2" id="KW-1133">Transmembrane helix</keyword>
<reference evidence="3 4" key="1">
    <citation type="submission" date="2019-02" db="EMBL/GenBank/DDBJ databases">
        <title>Genome sequencing of Clostridium botulinum clinical isolates.</title>
        <authorList>
            <person name="Brunt J."/>
            <person name="Van Vliet A.H.M."/>
            <person name="Stringer S.C."/>
            <person name="Grant K.A."/>
            <person name="Carter A.C."/>
            <person name="Peck M.W."/>
        </authorList>
    </citation>
    <scope>NUCLEOTIDE SEQUENCE [LARGE SCALE GENOMIC DNA]</scope>
    <source>
        <strain evidence="3 4">R1125/03</strain>
    </source>
</reference>
<dbReference type="AlphaFoldDB" id="A0A6B4EKR8"/>
<keyword evidence="2" id="KW-0812">Transmembrane</keyword>
<evidence type="ECO:0000256" key="2">
    <source>
        <dbReference type="SAM" id="Phobius"/>
    </source>
</evidence>
<feature type="region of interest" description="Disordered" evidence="1">
    <location>
        <begin position="44"/>
        <end position="65"/>
    </location>
</feature>
<sequence length="65" mass="7135">MDNFTNTFNIISGVCSIISLFIGIFVANKVTKIYNSNKIGDIKDIEQNSEGSNSPNIISGRDTHK</sequence>
<evidence type="ECO:0000256" key="1">
    <source>
        <dbReference type="SAM" id="MobiDB-lite"/>
    </source>
</evidence>
<name>A0A6B4EKR8_CLOBO</name>
<organism evidence="3 4">
    <name type="scientific">Clostridium botulinum</name>
    <dbReference type="NCBI Taxonomy" id="1491"/>
    <lineage>
        <taxon>Bacteria</taxon>
        <taxon>Bacillati</taxon>
        <taxon>Bacillota</taxon>
        <taxon>Clostridia</taxon>
        <taxon>Eubacteriales</taxon>
        <taxon>Clostridiaceae</taxon>
        <taxon>Clostridium</taxon>
    </lineage>
</organism>
<comment type="caution">
    <text evidence="3">The sequence shown here is derived from an EMBL/GenBank/DDBJ whole genome shotgun (WGS) entry which is preliminary data.</text>
</comment>
<proteinExistence type="predicted"/>
<feature type="transmembrane region" description="Helical" evidence="2">
    <location>
        <begin position="6"/>
        <end position="27"/>
    </location>
</feature>
<gene>
    <name evidence="3" type="ORF">EXM42_10675</name>
</gene>